<protein>
    <submittedName>
        <fullName evidence="1">Uncharacterized protein</fullName>
    </submittedName>
</protein>
<comment type="caution">
    <text evidence="1">The sequence shown here is derived from an EMBL/GenBank/DDBJ whole genome shotgun (WGS) entry which is preliminary data.</text>
</comment>
<sequence>MRDQPNGAEKFGIREHLPLTADAETVLTAITAHGVRIGDFFRFDEITAALPRNRKGNGFDVLRTRGYIKNGFTDELVNGGYGPQQWQRMK</sequence>
<dbReference type="RefSeq" id="WP_052544225.1">
    <property type="nucleotide sequence ID" value="NZ_CAACXP010000004.1"/>
</dbReference>
<reference evidence="1 2" key="1">
    <citation type="submission" date="2016-11" db="EMBL/GenBank/DDBJ databases">
        <authorList>
            <consortium name="Pathogen Informatics"/>
        </authorList>
    </citation>
    <scope>NUCLEOTIDE SEQUENCE [LARGE SCALE GENOMIC DNA]</scope>
    <source>
        <strain evidence="1 2">104</strain>
    </source>
</reference>
<dbReference type="Proteomes" id="UP000185210">
    <property type="component" value="Unassembled WGS sequence"/>
</dbReference>
<proteinExistence type="predicted"/>
<gene>
    <name evidence="1" type="ORF">SAMEA2070301_03933</name>
</gene>
<name>A0AB38D2M7_9MYCO</name>
<evidence type="ECO:0000313" key="1">
    <source>
        <dbReference type="EMBL" id="SIB51851.1"/>
    </source>
</evidence>
<dbReference type="EMBL" id="FSHM01000006">
    <property type="protein sequence ID" value="SIB51851.1"/>
    <property type="molecule type" value="Genomic_DNA"/>
</dbReference>
<dbReference type="AlphaFoldDB" id="A0AB38D2M7"/>
<accession>A0AB38D2M7</accession>
<organism evidence="1 2">
    <name type="scientific">Mycobacteroides abscessus subsp. abscessus</name>
    <dbReference type="NCBI Taxonomy" id="1185650"/>
    <lineage>
        <taxon>Bacteria</taxon>
        <taxon>Bacillati</taxon>
        <taxon>Actinomycetota</taxon>
        <taxon>Actinomycetes</taxon>
        <taxon>Mycobacteriales</taxon>
        <taxon>Mycobacteriaceae</taxon>
        <taxon>Mycobacteroides</taxon>
        <taxon>Mycobacteroides abscessus</taxon>
    </lineage>
</organism>
<evidence type="ECO:0000313" key="2">
    <source>
        <dbReference type="Proteomes" id="UP000185210"/>
    </source>
</evidence>